<evidence type="ECO:0000256" key="2">
    <source>
        <dbReference type="ARBA" id="ARBA00009674"/>
    </source>
</evidence>
<dbReference type="eggNOG" id="KOG4068">
    <property type="taxonomic scope" value="Eukaryota"/>
</dbReference>
<dbReference type="SUPFAM" id="SSF46785">
    <property type="entry name" value="Winged helix' DNA-binding domain"/>
    <property type="match status" value="2"/>
</dbReference>
<evidence type="ECO:0000256" key="5">
    <source>
        <dbReference type="ARBA" id="ARBA00022490"/>
    </source>
</evidence>
<dbReference type="EMBL" id="GL349438">
    <property type="protein sequence ID" value="KNC54761.1"/>
    <property type="molecule type" value="Genomic_DNA"/>
</dbReference>
<dbReference type="Pfam" id="PF05871">
    <property type="entry name" value="ESCRT-II"/>
    <property type="match status" value="1"/>
</dbReference>
<dbReference type="Gene3D" id="1.10.10.570">
    <property type="entry name" value="Winged helix' DNA-binding domain. Chain C. Domain 1"/>
    <property type="match status" value="1"/>
</dbReference>
<keyword evidence="6" id="KW-0653">Protein transport</keyword>
<comment type="subcellular location">
    <subcellularLocation>
        <location evidence="1">Cytoplasm</location>
    </subcellularLocation>
</comment>
<dbReference type="GeneID" id="25561357"/>
<evidence type="ECO:0000256" key="4">
    <source>
        <dbReference type="ARBA" id="ARBA00022448"/>
    </source>
</evidence>
<dbReference type="Gene3D" id="1.10.10.10">
    <property type="entry name" value="Winged helix-like DNA-binding domain superfamily/Winged helix DNA-binding domain"/>
    <property type="match status" value="1"/>
</dbReference>
<dbReference type="GO" id="GO:0042803">
    <property type="term" value="F:protein homodimerization activity"/>
    <property type="evidence" value="ECO:0007669"/>
    <property type="project" value="TreeGrafter"/>
</dbReference>
<comment type="similarity">
    <text evidence="2">Belongs to the VPS25 family.</text>
</comment>
<dbReference type="InterPro" id="IPR036390">
    <property type="entry name" value="WH_DNA-bd_sf"/>
</dbReference>
<evidence type="ECO:0000313" key="8">
    <source>
        <dbReference type="EMBL" id="KNC54761.1"/>
    </source>
</evidence>
<dbReference type="InterPro" id="IPR036388">
    <property type="entry name" value="WH-like_DNA-bd_sf"/>
</dbReference>
<dbReference type="OrthoDB" id="245150at2759"/>
<evidence type="ECO:0000256" key="1">
    <source>
        <dbReference type="ARBA" id="ARBA00004496"/>
    </source>
</evidence>
<dbReference type="OMA" id="TRCLIMW"/>
<name>A0A0L0DRW0_THETB</name>
<evidence type="ECO:0000256" key="6">
    <source>
        <dbReference type="ARBA" id="ARBA00022927"/>
    </source>
</evidence>
<protein>
    <recommendedName>
        <fullName evidence="3">Vacuolar protein-sorting-associated protein 25</fullName>
    </recommendedName>
    <alternativeName>
        <fullName evidence="7">ESCRT-II complex subunit VPS25</fullName>
    </alternativeName>
</protein>
<evidence type="ECO:0000313" key="9">
    <source>
        <dbReference type="Proteomes" id="UP000054408"/>
    </source>
</evidence>
<dbReference type="InterPro" id="IPR008570">
    <property type="entry name" value="ESCRT-II_cplx_Vps25-sub"/>
</dbReference>
<dbReference type="AlphaFoldDB" id="A0A0L0DRW0"/>
<dbReference type="FunFam" id="1.10.10.570:FF:000003">
    <property type="entry name" value="Vacuolar protein-sorting-associated protein 25"/>
    <property type="match status" value="1"/>
</dbReference>
<keyword evidence="4" id="KW-0813">Transport</keyword>
<dbReference type="STRING" id="461836.A0A0L0DRW0"/>
<dbReference type="PANTHER" id="PTHR13149:SF0">
    <property type="entry name" value="VACUOLAR PROTEIN-SORTING-ASSOCIATED PROTEIN 25"/>
    <property type="match status" value="1"/>
</dbReference>
<evidence type="ECO:0000256" key="3">
    <source>
        <dbReference type="ARBA" id="ARBA00017934"/>
    </source>
</evidence>
<dbReference type="FunFam" id="1.10.10.10:FF:000141">
    <property type="entry name" value="vacuolar protein-sorting-associated protein 25"/>
    <property type="match status" value="1"/>
</dbReference>
<dbReference type="GO" id="GO:0000814">
    <property type="term" value="C:ESCRT II complex"/>
    <property type="evidence" value="ECO:0007669"/>
    <property type="project" value="InterPro"/>
</dbReference>
<dbReference type="RefSeq" id="XP_013761661.1">
    <property type="nucleotide sequence ID" value="XM_013906207.1"/>
</dbReference>
<evidence type="ECO:0000256" key="7">
    <source>
        <dbReference type="ARBA" id="ARBA00030094"/>
    </source>
</evidence>
<reference evidence="8 9" key="1">
    <citation type="submission" date="2010-05" db="EMBL/GenBank/DDBJ databases">
        <title>The Genome Sequence of Thecamonas trahens ATCC 50062.</title>
        <authorList>
            <consortium name="The Broad Institute Genome Sequencing Platform"/>
            <person name="Russ C."/>
            <person name="Cuomo C."/>
            <person name="Shea T."/>
            <person name="Young S.K."/>
            <person name="Zeng Q."/>
            <person name="Koehrsen M."/>
            <person name="Haas B."/>
            <person name="Borodovsky M."/>
            <person name="Guigo R."/>
            <person name="Alvarado L."/>
            <person name="Berlin A."/>
            <person name="Bochicchio J."/>
            <person name="Borenstein D."/>
            <person name="Chapman S."/>
            <person name="Chen Z."/>
            <person name="Freedman E."/>
            <person name="Gellesch M."/>
            <person name="Goldberg J."/>
            <person name="Griggs A."/>
            <person name="Gujja S."/>
            <person name="Heilman E."/>
            <person name="Heiman D."/>
            <person name="Hepburn T."/>
            <person name="Howarth C."/>
            <person name="Jen D."/>
            <person name="Larson L."/>
            <person name="Mehta T."/>
            <person name="Park D."/>
            <person name="Pearson M."/>
            <person name="Roberts A."/>
            <person name="Saif S."/>
            <person name="Shenoy N."/>
            <person name="Sisk P."/>
            <person name="Stolte C."/>
            <person name="Sykes S."/>
            <person name="Thomson T."/>
            <person name="Walk T."/>
            <person name="White J."/>
            <person name="Yandava C."/>
            <person name="Burger G."/>
            <person name="Gray M.W."/>
            <person name="Holland P.W.H."/>
            <person name="King N."/>
            <person name="Lang F.B.F."/>
            <person name="Roger A.J."/>
            <person name="Ruiz-Trillo I."/>
            <person name="Lander E."/>
            <person name="Nusbaum C."/>
        </authorList>
    </citation>
    <scope>NUCLEOTIDE SEQUENCE [LARGE SCALE GENOMIC DNA]</scope>
    <source>
        <strain evidence="8 9">ATCC 50062</strain>
    </source>
</reference>
<dbReference type="GO" id="GO:0043328">
    <property type="term" value="P:protein transport to vacuole involved in ubiquitin-dependent protein catabolic process via the multivesicular body sorting pathway"/>
    <property type="evidence" value="ECO:0007669"/>
    <property type="project" value="TreeGrafter"/>
</dbReference>
<dbReference type="GO" id="GO:0016236">
    <property type="term" value="P:macroautophagy"/>
    <property type="evidence" value="ECO:0007669"/>
    <property type="project" value="UniProtKB-ARBA"/>
</dbReference>
<dbReference type="GO" id="GO:0005198">
    <property type="term" value="F:structural molecule activity"/>
    <property type="evidence" value="ECO:0007669"/>
    <property type="project" value="TreeGrafter"/>
</dbReference>
<organism evidence="8 9">
    <name type="scientific">Thecamonas trahens ATCC 50062</name>
    <dbReference type="NCBI Taxonomy" id="461836"/>
    <lineage>
        <taxon>Eukaryota</taxon>
        <taxon>Apusozoa</taxon>
        <taxon>Apusomonadida</taxon>
        <taxon>Apusomonadidae</taxon>
        <taxon>Thecamonas</taxon>
    </lineage>
</organism>
<gene>
    <name evidence="8" type="ORF">AMSG_01612</name>
</gene>
<dbReference type="PANTHER" id="PTHR13149">
    <property type="entry name" value="VACUOLAR PROTEIN SORTING-ASSOCIATED PROTEIN VPS25"/>
    <property type="match status" value="1"/>
</dbReference>
<dbReference type="Proteomes" id="UP000054408">
    <property type="component" value="Unassembled WGS sequence"/>
</dbReference>
<dbReference type="InterPro" id="IPR014041">
    <property type="entry name" value="ESCRT-II_cplx_Vps25-sub_N"/>
</dbReference>
<sequence length="179" mass="19658">MGDYEFPRFYSFPPFFTLQPNEETRANQVSAWRNFILGYCAAHNVSQLEIQSALDSPLCHNAAIDRKLSEDALRLFIDDLVATRNAEWLTSDHTTALIMPATPDEVAAAIYDWIDTTGQIGDVLTVYELHSGDTTVGTSFHGLDAVLINRALDVLASQGKAKVFSASSPEDAGVKFFPA</sequence>
<proteinExistence type="inferred from homology"/>
<keyword evidence="5" id="KW-0963">Cytoplasm</keyword>
<accession>A0A0L0DRW0</accession>
<keyword evidence="9" id="KW-1185">Reference proteome</keyword>